<sequence>MNNFYANIEIIKEGKYMKHTLSQKFNRQVDQISVSLIRKFDEQVTNIDGIIKLTLGEPDFNTPEHVKQAGIQAIEENYSHYSGMSGLMDVRVAASEFFAKKYGLHYKPESEILVTIGATEAISASLLSILEAGDKVLMPAPIYPGYEPIITLANAKPIYIDTSKNDFVLTPEMIDQAMVEHGDEVKAIILNYPSNPTGVTYTREEVQKIAESLKKYDIFVISDEIYSELTYGGDHVSIAEFIPEQTILINGLSKSHAMTGWRLGFILSNEAFIKELMKVHQYLVTAASTVSQKAAVKALTQGIDDGLEMRAEYQIRRDYVYQKMNDLGFSIARPNGAFYIFGKIPKGFNQNSMEFCVDLAQKQALALIPGIAFGPEAEGYVRVSYAASMENLEKAMERLSNYMKAHPAQ</sequence>
<dbReference type="GO" id="GO:0006520">
    <property type="term" value="P:amino acid metabolic process"/>
    <property type="evidence" value="ECO:0007669"/>
    <property type="project" value="InterPro"/>
</dbReference>
<dbReference type="EC" id="2.6.1.-" evidence="6"/>
<dbReference type="Gene3D" id="3.90.1150.10">
    <property type="entry name" value="Aspartate Aminotransferase, domain 1"/>
    <property type="match status" value="1"/>
</dbReference>
<dbReference type="Gene3D" id="3.40.640.10">
    <property type="entry name" value="Type I PLP-dependent aspartate aminotransferase-like (Major domain)"/>
    <property type="match status" value="1"/>
</dbReference>
<dbReference type="GO" id="GO:0008483">
    <property type="term" value="F:transaminase activity"/>
    <property type="evidence" value="ECO:0007669"/>
    <property type="project" value="UniProtKB-KW"/>
</dbReference>
<dbReference type="PROSITE" id="PS00105">
    <property type="entry name" value="AA_TRANSFER_CLASS_1"/>
    <property type="match status" value="1"/>
</dbReference>
<dbReference type="GO" id="GO:0030170">
    <property type="term" value="F:pyridoxal phosphate binding"/>
    <property type="evidence" value="ECO:0007669"/>
    <property type="project" value="InterPro"/>
</dbReference>
<feature type="domain" description="Aminotransferase class I/classII large" evidence="7">
    <location>
        <begin position="50"/>
        <end position="399"/>
    </location>
</feature>
<dbReference type="InterPro" id="IPR050596">
    <property type="entry name" value="AspAT/PAT-like"/>
</dbReference>
<comment type="caution">
    <text evidence="8">The sequence shown here is derived from an EMBL/GenBank/DDBJ whole genome shotgun (WGS) entry which is preliminary data.</text>
</comment>
<evidence type="ECO:0000259" key="7">
    <source>
        <dbReference type="Pfam" id="PF00155"/>
    </source>
</evidence>
<dbReference type="NCBIfam" id="NF005588">
    <property type="entry name" value="PRK07309.1"/>
    <property type="match status" value="1"/>
</dbReference>
<dbReference type="AlphaFoldDB" id="A0A430AJS4"/>
<dbReference type="Proteomes" id="UP000288669">
    <property type="component" value="Unassembled WGS sequence"/>
</dbReference>
<comment type="similarity">
    <text evidence="2 6">Belongs to the class-I pyridoxal-phosphate-dependent aminotransferase family.</text>
</comment>
<evidence type="ECO:0000256" key="3">
    <source>
        <dbReference type="ARBA" id="ARBA00022576"/>
    </source>
</evidence>
<keyword evidence="5" id="KW-0663">Pyridoxal phosphate</keyword>
<evidence type="ECO:0000256" key="1">
    <source>
        <dbReference type="ARBA" id="ARBA00001933"/>
    </source>
</evidence>
<accession>A0A430AJS4</accession>
<dbReference type="InterPro" id="IPR004838">
    <property type="entry name" value="NHTrfase_class1_PyrdxlP-BS"/>
</dbReference>
<evidence type="ECO:0000256" key="5">
    <source>
        <dbReference type="ARBA" id="ARBA00022898"/>
    </source>
</evidence>
<dbReference type="InterPro" id="IPR015424">
    <property type="entry name" value="PyrdxlP-dep_Trfase"/>
</dbReference>
<keyword evidence="9" id="KW-1185">Reference proteome</keyword>
<dbReference type="InterPro" id="IPR015422">
    <property type="entry name" value="PyrdxlP-dep_Trfase_small"/>
</dbReference>
<name>A0A430AJS4_9ENTE</name>
<dbReference type="CDD" id="cd00609">
    <property type="entry name" value="AAT_like"/>
    <property type="match status" value="1"/>
</dbReference>
<proteinExistence type="inferred from homology"/>
<dbReference type="InterPro" id="IPR015421">
    <property type="entry name" value="PyrdxlP-dep_Trfase_major"/>
</dbReference>
<gene>
    <name evidence="8" type="ORF">CBF30_03105</name>
</gene>
<comment type="cofactor">
    <cofactor evidence="1 6">
        <name>pyridoxal 5'-phosphate</name>
        <dbReference type="ChEBI" id="CHEBI:597326"/>
    </cofactor>
</comment>
<organism evidence="8 9">
    <name type="scientific">Vagococcus entomophilus</name>
    <dbReference type="NCBI Taxonomy" id="1160095"/>
    <lineage>
        <taxon>Bacteria</taxon>
        <taxon>Bacillati</taxon>
        <taxon>Bacillota</taxon>
        <taxon>Bacilli</taxon>
        <taxon>Lactobacillales</taxon>
        <taxon>Enterococcaceae</taxon>
        <taxon>Vagococcus</taxon>
    </lineage>
</organism>
<dbReference type="InterPro" id="IPR004839">
    <property type="entry name" value="Aminotransferase_I/II_large"/>
</dbReference>
<dbReference type="SUPFAM" id="SSF53383">
    <property type="entry name" value="PLP-dependent transferases"/>
    <property type="match status" value="1"/>
</dbReference>
<dbReference type="PANTHER" id="PTHR46383:SF4">
    <property type="entry name" value="AMINOTRANSFERASE"/>
    <property type="match status" value="1"/>
</dbReference>
<keyword evidence="3 6" id="KW-0032">Aminotransferase</keyword>
<reference evidence="8 9" key="1">
    <citation type="submission" date="2017-05" db="EMBL/GenBank/DDBJ databases">
        <title>Vagococcus spp. assemblies.</title>
        <authorList>
            <person name="Gulvik C.A."/>
        </authorList>
    </citation>
    <scope>NUCLEOTIDE SEQUENCE [LARGE SCALE GENOMIC DNA]</scope>
    <source>
        <strain evidence="8 9">DSM 24756</strain>
    </source>
</reference>
<dbReference type="PRINTS" id="PR00753">
    <property type="entry name" value="ACCSYNTHASE"/>
</dbReference>
<protein>
    <recommendedName>
        <fullName evidence="6">Aminotransferase</fullName>
        <ecNumber evidence="6">2.6.1.-</ecNumber>
    </recommendedName>
</protein>
<dbReference type="PANTHER" id="PTHR46383">
    <property type="entry name" value="ASPARTATE AMINOTRANSFERASE"/>
    <property type="match status" value="1"/>
</dbReference>
<evidence type="ECO:0000256" key="4">
    <source>
        <dbReference type="ARBA" id="ARBA00022679"/>
    </source>
</evidence>
<evidence type="ECO:0000313" key="8">
    <source>
        <dbReference type="EMBL" id="RSU08244.1"/>
    </source>
</evidence>
<dbReference type="Pfam" id="PF00155">
    <property type="entry name" value="Aminotran_1_2"/>
    <property type="match status" value="1"/>
</dbReference>
<keyword evidence="4 6" id="KW-0808">Transferase</keyword>
<evidence type="ECO:0000256" key="6">
    <source>
        <dbReference type="RuleBase" id="RU000481"/>
    </source>
</evidence>
<dbReference type="FunFam" id="3.40.640.10:FF:000033">
    <property type="entry name" value="Aspartate aminotransferase"/>
    <property type="match status" value="1"/>
</dbReference>
<evidence type="ECO:0000313" key="9">
    <source>
        <dbReference type="Proteomes" id="UP000288669"/>
    </source>
</evidence>
<dbReference type="EMBL" id="NGJZ01000001">
    <property type="protein sequence ID" value="RSU08244.1"/>
    <property type="molecule type" value="Genomic_DNA"/>
</dbReference>
<evidence type="ECO:0000256" key="2">
    <source>
        <dbReference type="ARBA" id="ARBA00007441"/>
    </source>
</evidence>